<dbReference type="Proteomes" id="UP000318478">
    <property type="component" value="Unassembled WGS sequence"/>
</dbReference>
<dbReference type="SUPFAM" id="SSF63829">
    <property type="entry name" value="Calcium-dependent phosphotriesterase"/>
    <property type="match status" value="1"/>
</dbReference>
<accession>A0A5C5ZEF0</accession>
<dbReference type="OrthoDB" id="264813at2"/>
<proteinExistence type="predicted"/>
<evidence type="ECO:0000313" key="3">
    <source>
        <dbReference type="EMBL" id="TWT85520.1"/>
    </source>
</evidence>
<name>A0A5C5ZEF0_9BACT</name>
<organism evidence="3 4">
    <name type="scientific">Posidoniimonas polymericola</name>
    <dbReference type="NCBI Taxonomy" id="2528002"/>
    <lineage>
        <taxon>Bacteria</taxon>
        <taxon>Pseudomonadati</taxon>
        <taxon>Planctomycetota</taxon>
        <taxon>Planctomycetia</taxon>
        <taxon>Pirellulales</taxon>
        <taxon>Lacipirellulaceae</taxon>
        <taxon>Posidoniimonas</taxon>
    </lineage>
</organism>
<feature type="signal peptide" evidence="1">
    <location>
        <begin position="1"/>
        <end position="22"/>
    </location>
</feature>
<sequence length="317" mass="34759" precursor="true">MLRSLLLINTLLVTNLLACASAAESAIEAGRRVLAADYSVGRIALIDPDGSIAWEHKIGPIHDLQLLDNGHVLFQLSWTRIVEVDPADNRIVWEYDSAGGDNQGQRVEVHSFQRLPDGRTMIAESGPGRVIEVDQAGEIRHELKLKVDHPDPHRDTRLVRKLASGNYLVAHEGDGAVREYAADGEVVWEYEVPLFGRKRRGGHAAEAWGNAVFAAERLANGNTLIATGNGHGVIEVTPDKEVVWRLKQRDLPGVTLAWVTTLQPLPSGNVILGNCHAGPDNPQIVEVNRDKQVVWSFEDHENFGDALSNSWVVGVGE</sequence>
<dbReference type="InterPro" id="IPR053143">
    <property type="entry name" value="Arylsulfate_ST"/>
</dbReference>
<reference evidence="3 4" key="1">
    <citation type="submission" date="2019-02" db="EMBL/GenBank/DDBJ databases">
        <title>Deep-cultivation of Planctomycetes and their phenomic and genomic characterization uncovers novel biology.</title>
        <authorList>
            <person name="Wiegand S."/>
            <person name="Jogler M."/>
            <person name="Boedeker C."/>
            <person name="Pinto D."/>
            <person name="Vollmers J."/>
            <person name="Rivas-Marin E."/>
            <person name="Kohn T."/>
            <person name="Peeters S.H."/>
            <person name="Heuer A."/>
            <person name="Rast P."/>
            <person name="Oberbeckmann S."/>
            <person name="Bunk B."/>
            <person name="Jeske O."/>
            <person name="Meyerdierks A."/>
            <person name="Storesund J.E."/>
            <person name="Kallscheuer N."/>
            <person name="Luecker S."/>
            <person name="Lage O.M."/>
            <person name="Pohl T."/>
            <person name="Merkel B.J."/>
            <person name="Hornburger P."/>
            <person name="Mueller R.-W."/>
            <person name="Bruemmer F."/>
            <person name="Labrenz M."/>
            <person name="Spormann A.M."/>
            <person name="Op Den Camp H."/>
            <person name="Overmann J."/>
            <person name="Amann R."/>
            <person name="Jetten M.S.M."/>
            <person name="Mascher T."/>
            <person name="Medema M.H."/>
            <person name="Devos D.P."/>
            <person name="Kaster A.-K."/>
            <person name="Ovreas L."/>
            <person name="Rohde M."/>
            <person name="Galperin M.Y."/>
            <person name="Jogler C."/>
        </authorList>
    </citation>
    <scope>NUCLEOTIDE SEQUENCE [LARGE SCALE GENOMIC DNA]</scope>
    <source>
        <strain evidence="3 4">Pla123a</strain>
    </source>
</reference>
<dbReference type="Pfam" id="PF13360">
    <property type="entry name" value="PQQ_2"/>
    <property type="match status" value="1"/>
</dbReference>
<dbReference type="InterPro" id="IPR015943">
    <property type="entry name" value="WD40/YVTN_repeat-like_dom_sf"/>
</dbReference>
<feature type="chain" id="PRO_5022694162" description="Pyrrolo-quinoline quinone repeat domain-containing protein" evidence="1">
    <location>
        <begin position="23"/>
        <end position="317"/>
    </location>
</feature>
<protein>
    <recommendedName>
        <fullName evidence="2">Pyrrolo-quinoline quinone repeat domain-containing protein</fullName>
    </recommendedName>
</protein>
<evidence type="ECO:0000313" key="4">
    <source>
        <dbReference type="Proteomes" id="UP000318478"/>
    </source>
</evidence>
<evidence type="ECO:0000256" key="1">
    <source>
        <dbReference type="SAM" id="SignalP"/>
    </source>
</evidence>
<dbReference type="Gene3D" id="2.130.10.10">
    <property type="entry name" value="YVTN repeat-like/Quinoprotein amine dehydrogenase"/>
    <property type="match status" value="1"/>
</dbReference>
<dbReference type="PANTHER" id="PTHR35340">
    <property type="entry name" value="PQQ ENZYME REPEAT PROTEIN-RELATED"/>
    <property type="match status" value="1"/>
</dbReference>
<evidence type="ECO:0000259" key="2">
    <source>
        <dbReference type="Pfam" id="PF13360"/>
    </source>
</evidence>
<dbReference type="AlphaFoldDB" id="A0A5C5ZEF0"/>
<gene>
    <name evidence="3" type="ORF">Pla123a_03270</name>
</gene>
<feature type="domain" description="Pyrrolo-quinoline quinone repeat" evidence="2">
    <location>
        <begin position="41"/>
        <end position="244"/>
    </location>
</feature>
<dbReference type="EMBL" id="SJPO01000001">
    <property type="protein sequence ID" value="TWT85520.1"/>
    <property type="molecule type" value="Genomic_DNA"/>
</dbReference>
<keyword evidence="4" id="KW-1185">Reference proteome</keyword>
<keyword evidence="1" id="KW-0732">Signal</keyword>
<dbReference type="RefSeq" id="WP_146583779.1">
    <property type="nucleotide sequence ID" value="NZ_SJPO01000001.1"/>
</dbReference>
<dbReference type="PANTHER" id="PTHR35340:SF5">
    <property type="entry name" value="ASST-DOMAIN-CONTAINING PROTEIN"/>
    <property type="match status" value="1"/>
</dbReference>
<dbReference type="InterPro" id="IPR002372">
    <property type="entry name" value="PQQ_rpt_dom"/>
</dbReference>
<comment type="caution">
    <text evidence="3">The sequence shown here is derived from an EMBL/GenBank/DDBJ whole genome shotgun (WGS) entry which is preliminary data.</text>
</comment>